<dbReference type="CDD" id="cd03257">
    <property type="entry name" value="ABC_NikE_OppD_transporters"/>
    <property type="match status" value="1"/>
</dbReference>
<dbReference type="GO" id="GO:0005886">
    <property type="term" value="C:plasma membrane"/>
    <property type="evidence" value="ECO:0007669"/>
    <property type="project" value="UniProtKB-SubCell"/>
</dbReference>
<evidence type="ECO:0000256" key="2">
    <source>
        <dbReference type="ARBA" id="ARBA00005417"/>
    </source>
</evidence>
<evidence type="ECO:0000256" key="3">
    <source>
        <dbReference type="ARBA" id="ARBA00022448"/>
    </source>
</evidence>
<dbReference type="OrthoDB" id="9815712at2"/>
<comment type="subcellular location">
    <subcellularLocation>
        <location evidence="1">Cell inner membrane</location>
        <topology evidence="1">Peripheral membrane protein</topology>
    </subcellularLocation>
</comment>
<evidence type="ECO:0000256" key="1">
    <source>
        <dbReference type="ARBA" id="ARBA00004417"/>
    </source>
</evidence>
<keyword evidence="3" id="KW-0813">Transport</keyword>
<feature type="domain" description="ABC transporter" evidence="7">
    <location>
        <begin position="25"/>
        <end position="276"/>
    </location>
</feature>
<dbReference type="GO" id="GO:0015833">
    <property type="term" value="P:peptide transport"/>
    <property type="evidence" value="ECO:0007669"/>
    <property type="project" value="InterPro"/>
</dbReference>
<keyword evidence="5" id="KW-0067">ATP-binding</keyword>
<evidence type="ECO:0000256" key="4">
    <source>
        <dbReference type="ARBA" id="ARBA00022741"/>
    </source>
</evidence>
<evidence type="ECO:0000313" key="8">
    <source>
        <dbReference type="EMBL" id="RAI01852.1"/>
    </source>
</evidence>
<dbReference type="PANTHER" id="PTHR43776:SF7">
    <property type="entry name" value="D,D-DIPEPTIDE TRANSPORT ATP-BINDING PROTEIN DDPF-RELATED"/>
    <property type="match status" value="1"/>
</dbReference>
<dbReference type="InterPro" id="IPR027417">
    <property type="entry name" value="P-loop_NTPase"/>
</dbReference>
<dbReference type="Proteomes" id="UP000249590">
    <property type="component" value="Unassembled WGS sequence"/>
</dbReference>
<dbReference type="Pfam" id="PF00005">
    <property type="entry name" value="ABC_tran"/>
    <property type="match status" value="1"/>
</dbReference>
<evidence type="ECO:0000259" key="7">
    <source>
        <dbReference type="PROSITE" id="PS50893"/>
    </source>
</evidence>
<dbReference type="PROSITE" id="PS00211">
    <property type="entry name" value="ABC_TRANSPORTER_1"/>
    <property type="match status" value="1"/>
</dbReference>
<dbReference type="GO" id="GO:0005524">
    <property type="term" value="F:ATP binding"/>
    <property type="evidence" value="ECO:0007669"/>
    <property type="project" value="UniProtKB-KW"/>
</dbReference>
<dbReference type="NCBIfam" id="TIGR01727">
    <property type="entry name" value="oligo_HPY"/>
    <property type="match status" value="1"/>
</dbReference>
<dbReference type="GO" id="GO:0055085">
    <property type="term" value="P:transmembrane transport"/>
    <property type="evidence" value="ECO:0007669"/>
    <property type="project" value="UniProtKB-ARBA"/>
</dbReference>
<dbReference type="SUPFAM" id="SSF52540">
    <property type="entry name" value="P-loop containing nucleoside triphosphate hydrolases"/>
    <property type="match status" value="1"/>
</dbReference>
<comment type="similarity">
    <text evidence="2">Belongs to the ABC transporter superfamily.</text>
</comment>
<dbReference type="PANTHER" id="PTHR43776">
    <property type="entry name" value="TRANSPORT ATP-BINDING PROTEIN"/>
    <property type="match status" value="1"/>
</dbReference>
<dbReference type="Pfam" id="PF08352">
    <property type="entry name" value="oligo_HPY"/>
    <property type="match status" value="1"/>
</dbReference>
<sequence>MTAIDIARGTGAPAGTPDTAPAPLLSVRGISKRFDLDDALLPWVKGRAVQAVDNVSFDLAPGETLGLVGESGCGKSTLGRLILRLIEPDEGEVTLAGEAVTGASRARLKALRRSMQIVFQNPFGSLNARMSVGEAITEPLRAFGVAGPRKRKEEARRLLSLVGLDPDHADRFPHEFSGGQRQRIAIARAIALEPPLVVCDEAVSALDVSVQAQVLNLLKDLKTRLGMAYLFISHDLAVVRHVSDRVAVMYLGSIVEIADADALFASPKHPYTVALLASVPAETPQERKERAPLEGQVPSPIDLPAGCRFAGRCPKVMPRCHTERPPLAEVAPGQRVACHLYEGAGGTAP</sequence>
<feature type="region of interest" description="Disordered" evidence="6">
    <location>
        <begin position="1"/>
        <end position="20"/>
    </location>
</feature>
<reference evidence="8 9" key="1">
    <citation type="submission" date="2018-05" db="EMBL/GenBank/DDBJ databases">
        <title>Acuticoccus sediminis sp. nov., isolated from deep-sea sediment of Indian Ocean.</title>
        <authorList>
            <person name="Liu X."/>
            <person name="Lai Q."/>
            <person name="Du Y."/>
            <person name="Sun F."/>
            <person name="Zhang X."/>
            <person name="Wang S."/>
            <person name="Shao Z."/>
        </authorList>
    </citation>
    <scope>NUCLEOTIDE SEQUENCE [LARGE SCALE GENOMIC DNA]</scope>
    <source>
        <strain evidence="8 9">PTG4-2</strain>
    </source>
</reference>
<keyword evidence="4" id="KW-0547">Nucleotide-binding</keyword>
<dbReference type="EMBL" id="QHHQ01000002">
    <property type="protein sequence ID" value="RAI01852.1"/>
    <property type="molecule type" value="Genomic_DNA"/>
</dbReference>
<evidence type="ECO:0000256" key="5">
    <source>
        <dbReference type="ARBA" id="ARBA00022840"/>
    </source>
</evidence>
<dbReference type="FunFam" id="3.40.50.300:FF:000016">
    <property type="entry name" value="Oligopeptide ABC transporter ATP-binding component"/>
    <property type="match status" value="1"/>
</dbReference>
<name>A0A8B2NWX5_9HYPH</name>
<protein>
    <submittedName>
        <fullName evidence="8">Peptide ABC transporter substrate-binding protein</fullName>
    </submittedName>
</protein>
<dbReference type="AlphaFoldDB" id="A0A8B2NWX5"/>
<evidence type="ECO:0000256" key="6">
    <source>
        <dbReference type="SAM" id="MobiDB-lite"/>
    </source>
</evidence>
<dbReference type="InterPro" id="IPR003439">
    <property type="entry name" value="ABC_transporter-like_ATP-bd"/>
</dbReference>
<dbReference type="Gene3D" id="3.40.50.300">
    <property type="entry name" value="P-loop containing nucleotide triphosphate hydrolases"/>
    <property type="match status" value="1"/>
</dbReference>
<keyword evidence="9" id="KW-1185">Reference proteome</keyword>
<evidence type="ECO:0000313" key="9">
    <source>
        <dbReference type="Proteomes" id="UP000249590"/>
    </source>
</evidence>
<gene>
    <name evidence="8" type="ORF">DLJ53_10630</name>
</gene>
<dbReference type="PROSITE" id="PS50893">
    <property type="entry name" value="ABC_TRANSPORTER_2"/>
    <property type="match status" value="1"/>
</dbReference>
<dbReference type="InterPro" id="IPR017871">
    <property type="entry name" value="ABC_transporter-like_CS"/>
</dbReference>
<accession>A0A8B2NWX5</accession>
<dbReference type="InterPro" id="IPR003593">
    <property type="entry name" value="AAA+_ATPase"/>
</dbReference>
<proteinExistence type="inferred from homology"/>
<feature type="compositionally biased region" description="Low complexity" evidence="6">
    <location>
        <begin position="9"/>
        <end position="20"/>
    </location>
</feature>
<comment type="caution">
    <text evidence="8">The sequence shown here is derived from an EMBL/GenBank/DDBJ whole genome shotgun (WGS) entry which is preliminary data.</text>
</comment>
<dbReference type="InterPro" id="IPR013563">
    <property type="entry name" value="Oligopep_ABC_C"/>
</dbReference>
<dbReference type="GO" id="GO:0016887">
    <property type="term" value="F:ATP hydrolysis activity"/>
    <property type="evidence" value="ECO:0007669"/>
    <property type="project" value="InterPro"/>
</dbReference>
<dbReference type="InterPro" id="IPR050319">
    <property type="entry name" value="ABC_transp_ATP-bind"/>
</dbReference>
<dbReference type="RefSeq" id="WP_111345029.1">
    <property type="nucleotide sequence ID" value="NZ_QHHQ01000002.1"/>
</dbReference>
<organism evidence="8 9">
    <name type="scientific">Acuticoccus sediminis</name>
    <dbReference type="NCBI Taxonomy" id="2184697"/>
    <lineage>
        <taxon>Bacteria</taxon>
        <taxon>Pseudomonadati</taxon>
        <taxon>Pseudomonadota</taxon>
        <taxon>Alphaproteobacteria</taxon>
        <taxon>Hyphomicrobiales</taxon>
        <taxon>Amorphaceae</taxon>
        <taxon>Acuticoccus</taxon>
    </lineage>
</organism>
<dbReference type="SMART" id="SM00382">
    <property type="entry name" value="AAA"/>
    <property type="match status" value="1"/>
</dbReference>